<protein>
    <submittedName>
        <fullName evidence="2">Redoxin domain-containing protein</fullName>
    </submittedName>
</protein>
<sequence>MKLKPGYRAPTFKTIDIFGNEFDLSKINDSKIFLSFFRYAECALCNLRIAELKKEASNFQSQNIEVIAIFQSDSKSIKASIYDRHQLKFTVISDSNFKLYNLYQVTPSWRKLLRTASLKGLKSIARAASEGYKLGGKVEGRFNQIPADFLIDLNGEIKIAHYGTSVIDHIPIREILKDMFWS</sequence>
<dbReference type="SUPFAM" id="SSF52833">
    <property type="entry name" value="Thioredoxin-like"/>
    <property type="match status" value="1"/>
</dbReference>
<proteinExistence type="predicted"/>
<organism evidence="2 3">
    <name type="scientific">Aquimarina algicola</name>
    <dbReference type="NCBI Taxonomy" id="2589995"/>
    <lineage>
        <taxon>Bacteria</taxon>
        <taxon>Pseudomonadati</taxon>
        <taxon>Bacteroidota</taxon>
        <taxon>Flavobacteriia</taxon>
        <taxon>Flavobacteriales</taxon>
        <taxon>Flavobacteriaceae</taxon>
        <taxon>Aquimarina</taxon>
    </lineage>
</organism>
<dbReference type="InterPro" id="IPR000866">
    <property type="entry name" value="AhpC/TSA"/>
</dbReference>
<dbReference type="GO" id="GO:0016491">
    <property type="term" value="F:oxidoreductase activity"/>
    <property type="evidence" value="ECO:0007669"/>
    <property type="project" value="InterPro"/>
</dbReference>
<dbReference type="OrthoDB" id="9809746at2"/>
<evidence type="ECO:0000313" key="2">
    <source>
        <dbReference type="EMBL" id="TPN87066.1"/>
    </source>
</evidence>
<dbReference type="AlphaFoldDB" id="A0A504J861"/>
<dbReference type="InterPro" id="IPR036249">
    <property type="entry name" value="Thioredoxin-like_sf"/>
</dbReference>
<dbReference type="InterPro" id="IPR013766">
    <property type="entry name" value="Thioredoxin_domain"/>
</dbReference>
<keyword evidence="3" id="KW-1185">Reference proteome</keyword>
<evidence type="ECO:0000313" key="3">
    <source>
        <dbReference type="Proteomes" id="UP000315540"/>
    </source>
</evidence>
<dbReference type="Proteomes" id="UP000315540">
    <property type="component" value="Unassembled WGS sequence"/>
</dbReference>
<dbReference type="PROSITE" id="PS51352">
    <property type="entry name" value="THIOREDOXIN_2"/>
    <property type="match status" value="1"/>
</dbReference>
<reference evidence="2 3" key="1">
    <citation type="submission" date="2019-06" db="EMBL/GenBank/DDBJ databases">
        <authorList>
            <person name="Meng X."/>
        </authorList>
    </citation>
    <scope>NUCLEOTIDE SEQUENCE [LARGE SCALE GENOMIC DNA]</scope>
    <source>
        <strain evidence="2 3">M625</strain>
    </source>
</reference>
<dbReference type="GO" id="GO:0016209">
    <property type="term" value="F:antioxidant activity"/>
    <property type="evidence" value="ECO:0007669"/>
    <property type="project" value="InterPro"/>
</dbReference>
<dbReference type="Pfam" id="PF00578">
    <property type="entry name" value="AhpC-TSA"/>
    <property type="match status" value="1"/>
</dbReference>
<dbReference type="RefSeq" id="WP_140591160.1">
    <property type="nucleotide sequence ID" value="NZ_VFWZ01000002.1"/>
</dbReference>
<dbReference type="Gene3D" id="3.40.30.10">
    <property type="entry name" value="Glutaredoxin"/>
    <property type="match status" value="1"/>
</dbReference>
<gene>
    <name evidence="2" type="ORF">FHK87_05595</name>
</gene>
<accession>A0A504J861</accession>
<evidence type="ECO:0000259" key="1">
    <source>
        <dbReference type="PROSITE" id="PS51352"/>
    </source>
</evidence>
<feature type="domain" description="Thioredoxin" evidence="1">
    <location>
        <begin position="3"/>
        <end position="181"/>
    </location>
</feature>
<comment type="caution">
    <text evidence="2">The sequence shown here is derived from an EMBL/GenBank/DDBJ whole genome shotgun (WGS) entry which is preliminary data.</text>
</comment>
<dbReference type="EMBL" id="VFWZ01000002">
    <property type="protein sequence ID" value="TPN87066.1"/>
    <property type="molecule type" value="Genomic_DNA"/>
</dbReference>
<name>A0A504J861_9FLAO</name>